<reference evidence="3" key="1">
    <citation type="journal article" date="2014" name="Nat. Commun.">
        <title>Genomic adaptations of the halophilic Dead Sea filamentous fungus Eurotium rubrum.</title>
        <authorList>
            <person name="Kis-Papo T."/>
            <person name="Weig A.R."/>
            <person name="Riley R."/>
            <person name="Persoh D."/>
            <person name="Salamov A."/>
            <person name="Sun H."/>
            <person name="Lipzen A."/>
            <person name="Wasser S.P."/>
            <person name="Rambold G."/>
            <person name="Grigoriev I.V."/>
            <person name="Nevo E."/>
        </authorList>
    </citation>
    <scope>NUCLEOTIDE SEQUENCE [LARGE SCALE GENOMIC DNA]</scope>
    <source>
        <strain evidence="3">CBS 135680</strain>
    </source>
</reference>
<dbReference type="GeneID" id="63692951"/>
<evidence type="ECO:0000313" key="2">
    <source>
        <dbReference type="EMBL" id="EYE93166.1"/>
    </source>
</evidence>
<accession>A0A017S8P3</accession>
<feature type="transmembrane region" description="Helical" evidence="1">
    <location>
        <begin position="30"/>
        <end position="48"/>
    </location>
</feature>
<keyword evidence="1" id="KW-1133">Transmembrane helix</keyword>
<proteinExistence type="predicted"/>
<keyword evidence="1" id="KW-0472">Membrane</keyword>
<sequence length="153" mass="17750">MAQLMIGNRCGFILLFTSHFALIEYHDRSFTFRVIAFLPVVWLLLVALTKPITMYAFVRIDALDRDGLFLIFFFFFWRIAFRFLMQNITIKSKINGSTVSTKYYSVQGELKSCNGVENPVQRGLLNRDPSKCFPLVLLKWVVPYRLPIPSTPT</sequence>
<dbReference type="Proteomes" id="UP000019804">
    <property type="component" value="Unassembled WGS sequence"/>
</dbReference>
<dbReference type="RefSeq" id="XP_040636854.1">
    <property type="nucleotide sequence ID" value="XM_040777827.1"/>
</dbReference>
<organism evidence="2 3">
    <name type="scientific">Aspergillus ruber (strain CBS 135680)</name>
    <dbReference type="NCBI Taxonomy" id="1388766"/>
    <lineage>
        <taxon>Eukaryota</taxon>
        <taxon>Fungi</taxon>
        <taxon>Dikarya</taxon>
        <taxon>Ascomycota</taxon>
        <taxon>Pezizomycotina</taxon>
        <taxon>Eurotiomycetes</taxon>
        <taxon>Eurotiomycetidae</taxon>
        <taxon>Eurotiales</taxon>
        <taxon>Aspergillaceae</taxon>
        <taxon>Aspergillus</taxon>
        <taxon>Aspergillus subgen. Aspergillus</taxon>
    </lineage>
</organism>
<evidence type="ECO:0000256" key="1">
    <source>
        <dbReference type="SAM" id="Phobius"/>
    </source>
</evidence>
<keyword evidence="1" id="KW-0812">Transmembrane</keyword>
<dbReference type="EMBL" id="KK088433">
    <property type="protein sequence ID" value="EYE93166.1"/>
    <property type="molecule type" value="Genomic_DNA"/>
</dbReference>
<dbReference type="AlphaFoldDB" id="A0A017S8P3"/>
<dbReference type="HOGENOM" id="CLU_1712883_0_0_1"/>
<evidence type="ECO:0000313" key="3">
    <source>
        <dbReference type="Proteomes" id="UP000019804"/>
    </source>
</evidence>
<feature type="transmembrane region" description="Helical" evidence="1">
    <location>
        <begin position="68"/>
        <end position="85"/>
    </location>
</feature>
<gene>
    <name evidence="2" type="ORF">EURHEDRAFT_166874</name>
</gene>
<name>A0A017S8P3_ASPRC</name>
<protein>
    <submittedName>
        <fullName evidence="2">Uncharacterized protein</fullName>
    </submittedName>
</protein>
<keyword evidence="3" id="KW-1185">Reference proteome</keyword>